<accession>A0A5M3YTQ9</accession>
<keyword evidence="3" id="KW-1185">Reference proteome</keyword>
<dbReference type="PROSITE" id="PS00028">
    <property type="entry name" value="ZINC_FINGER_C2H2_1"/>
    <property type="match status" value="1"/>
</dbReference>
<sequence length="731" mass="82611">MAASDTSEVQGEREVVSISSMLTLCFHEINTILGLIDERDGRSELIHTVQDELGRLRVWAGGFGAHRKPNDRLSLDHRLREAQELHQEVRSHLSDICTSARNVHTLLRGNEESTSTEDAFLSDDSDADGFWDALQSEEGPSEIEELLLDVNHTISSLYKFSLTLQNPAHRDRSKQAARIDMSHYYVHDIRHVADKFGLSTESPLAQRLGKANTKRRQLLAYNRDHSERISKYVDIVSERAADRESRSTSSAPRDATSSQWTQDTTASTIRPIDFEVPSDAGRTRFSSTSSTGEDQRKLLTIPLPPEYEKSSQDVPFMCPYCYQWIQLENFEDDWEYHVYSDLRPYICTFGNCAQASQLYDSYTEWSEHEWQFHRREWACHICPNIFSSGGDFRAHLRDDHAGSIPENQLDMIIQLSGRPVTSPQQCSLCNKAPVGDLGRFQKHLARHLRQLSLFVLPNSEYEDTDEGSETDCERGLSDIDSRNAILSNSGSRRSVNSWEYDEETHEVTLEAHNASGLAAAPTQGAAGDSGEESKSSAPGLRRDDPRVTPTNDHGVGYNIERLADEVAQLEVNTESNKSHTAIDYTGFTLFMSELPDQKATWANAERTPMKMSHAQLEDLVQKRAKEVSAANQYESLSPEQRTAVDELIKELQSDFGICTFAYIKKKDSTITKLVRVKRAVIRYHKYQGHLRTPKVQKGHIESNIICPVSAEPTSIFVYVLETHPNQNLDLA</sequence>
<feature type="region of interest" description="Disordered" evidence="1">
    <location>
        <begin position="520"/>
        <end position="556"/>
    </location>
</feature>
<evidence type="ECO:0000313" key="3">
    <source>
        <dbReference type="Proteomes" id="UP000452235"/>
    </source>
</evidence>
<reference evidence="2 3" key="1">
    <citation type="submission" date="2020-01" db="EMBL/GenBank/DDBJ databases">
        <title>Aspergillus terreus IFO 6365 whole genome shotgun sequence.</title>
        <authorList>
            <person name="Kanamasa S."/>
            <person name="Takahashi H."/>
        </authorList>
    </citation>
    <scope>NUCLEOTIDE SEQUENCE [LARGE SCALE GENOMIC DNA]</scope>
    <source>
        <strain evidence="2 3">IFO 6365</strain>
    </source>
</reference>
<dbReference type="InterPro" id="IPR058925">
    <property type="entry name" value="zf-C2H2_AcuF"/>
</dbReference>
<dbReference type="VEuPathDB" id="FungiDB:ATEG_06164"/>
<proteinExistence type="predicted"/>
<name>A0A5M3YTQ9_ASPTE</name>
<dbReference type="Proteomes" id="UP000452235">
    <property type="component" value="Unassembled WGS sequence"/>
</dbReference>
<dbReference type="OrthoDB" id="5986190at2759"/>
<dbReference type="SMART" id="SM00355">
    <property type="entry name" value="ZnF_C2H2"/>
    <property type="match status" value="2"/>
</dbReference>
<comment type="caution">
    <text evidence="2">The sequence shown here is derived from an EMBL/GenBank/DDBJ whole genome shotgun (WGS) entry which is preliminary data.</text>
</comment>
<dbReference type="AlphaFoldDB" id="A0A5M3YTQ9"/>
<dbReference type="PANTHER" id="PTHR35391:SF7">
    <property type="entry name" value="C2H2-TYPE DOMAIN-CONTAINING PROTEIN"/>
    <property type="match status" value="1"/>
</dbReference>
<evidence type="ECO:0000313" key="2">
    <source>
        <dbReference type="EMBL" id="GFF14593.1"/>
    </source>
</evidence>
<dbReference type="PROSITE" id="PS50157">
    <property type="entry name" value="ZINC_FINGER_C2H2_2"/>
    <property type="match status" value="1"/>
</dbReference>
<dbReference type="InterPro" id="IPR013087">
    <property type="entry name" value="Znf_C2H2_type"/>
</dbReference>
<dbReference type="Pfam" id="PF26082">
    <property type="entry name" value="zf-C2H2_AcuF"/>
    <property type="match status" value="1"/>
</dbReference>
<feature type="region of interest" description="Disordered" evidence="1">
    <location>
        <begin position="240"/>
        <end position="264"/>
    </location>
</feature>
<organism evidence="2 3">
    <name type="scientific">Aspergillus terreus</name>
    <dbReference type="NCBI Taxonomy" id="33178"/>
    <lineage>
        <taxon>Eukaryota</taxon>
        <taxon>Fungi</taxon>
        <taxon>Dikarya</taxon>
        <taxon>Ascomycota</taxon>
        <taxon>Pezizomycotina</taxon>
        <taxon>Eurotiomycetes</taxon>
        <taxon>Eurotiomycetidae</taxon>
        <taxon>Eurotiales</taxon>
        <taxon>Aspergillaceae</taxon>
        <taxon>Aspergillus</taxon>
        <taxon>Aspergillus subgen. Circumdati</taxon>
    </lineage>
</organism>
<evidence type="ECO:0000256" key="1">
    <source>
        <dbReference type="SAM" id="MobiDB-lite"/>
    </source>
</evidence>
<gene>
    <name evidence="2" type="ORF">ATEIFO6365_0003065900</name>
</gene>
<dbReference type="VEuPathDB" id="FungiDB:ATEG_07396"/>
<protein>
    <submittedName>
        <fullName evidence="2">Tetratricopeptide-like helical</fullName>
    </submittedName>
</protein>
<dbReference type="PANTHER" id="PTHR35391">
    <property type="entry name" value="C2H2-TYPE DOMAIN-CONTAINING PROTEIN-RELATED"/>
    <property type="match status" value="1"/>
</dbReference>
<dbReference type="EMBL" id="BLJY01000003">
    <property type="protein sequence ID" value="GFF14593.1"/>
    <property type="molecule type" value="Genomic_DNA"/>
</dbReference>
<feature type="compositionally biased region" description="Polar residues" evidence="1">
    <location>
        <begin position="247"/>
        <end position="264"/>
    </location>
</feature>